<keyword evidence="2 5" id="KW-0768">Sushi</keyword>
<comment type="subcellular location">
    <subcellularLocation>
        <location evidence="1">Virion</location>
    </subcellularLocation>
</comment>
<feature type="domain" description="Sushi" evidence="7">
    <location>
        <begin position="173"/>
        <end position="230"/>
    </location>
</feature>
<dbReference type="PROSITE" id="PS50923">
    <property type="entry name" value="SUSHI"/>
    <property type="match status" value="2"/>
</dbReference>
<name>A0AA35P5P9_9SAUR</name>
<proteinExistence type="predicted"/>
<keyword evidence="3 6" id="KW-0732">Signal</keyword>
<dbReference type="SMART" id="SM00032">
    <property type="entry name" value="CCP"/>
    <property type="match status" value="3"/>
</dbReference>
<reference evidence="8" key="1">
    <citation type="submission" date="2022-12" db="EMBL/GenBank/DDBJ databases">
        <authorList>
            <person name="Alioto T."/>
            <person name="Alioto T."/>
            <person name="Gomez Garrido J."/>
        </authorList>
    </citation>
    <scope>NUCLEOTIDE SEQUENCE</scope>
</reference>
<dbReference type="InterPro" id="IPR051503">
    <property type="entry name" value="ComplSys_Reg/VirEntry_Med"/>
</dbReference>
<comment type="caution">
    <text evidence="5">Lacks conserved residue(s) required for the propagation of feature annotation.</text>
</comment>
<accession>A0AA35P5P9</accession>
<sequence length="352" mass="39519">MKNRLFCIISFLLWTCCTFQHVCTPDIDFGVIIENKRAQYLERDRLQYKCFPGYDLEGSGWITCKEDGWTPRPKCFAPCTITKQQLEARNLLLYGGQKHSELIKNAHTLEFICVKGYIIISPSVRTCIDGNMDLPSCNPVVSDQETSITGDIPAGATTSKNLLLLASDLSTPVMCTAPEIGGGNFFPVKSQYKFEEVISAKCNQGYQLESRKSSFKCTKYGWLPSPKCVPKQCDYPHIENGALSWSNTYYSDVYFPKRRDRQLVSDASTAFCKKIKCTGIELDAPSWAGIQNRNASDNAPLLNPCHMAINLKIKQRPRVQKMTGRLLQVVPTCLHPDLREDFSRSTSPAPGD</sequence>
<organism evidence="8 9">
    <name type="scientific">Podarcis lilfordi</name>
    <name type="common">Lilford's wall lizard</name>
    <dbReference type="NCBI Taxonomy" id="74358"/>
    <lineage>
        <taxon>Eukaryota</taxon>
        <taxon>Metazoa</taxon>
        <taxon>Chordata</taxon>
        <taxon>Craniata</taxon>
        <taxon>Vertebrata</taxon>
        <taxon>Euteleostomi</taxon>
        <taxon>Lepidosauria</taxon>
        <taxon>Squamata</taxon>
        <taxon>Bifurcata</taxon>
        <taxon>Unidentata</taxon>
        <taxon>Episquamata</taxon>
        <taxon>Laterata</taxon>
        <taxon>Lacertibaenia</taxon>
        <taxon>Lacertidae</taxon>
        <taxon>Podarcis</taxon>
    </lineage>
</organism>
<dbReference type="Proteomes" id="UP001178461">
    <property type="component" value="Chromosome 6"/>
</dbReference>
<dbReference type="CDD" id="cd00033">
    <property type="entry name" value="CCP"/>
    <property type="match status" value="2"/>
</dbReference>
<evidence type="ECO:0000259" key="7">
    <source>
        <dbReference type="PROSITE" id="PS50923"/>
    </source>
</evidence>
<dbReference type="Gene3D" id="2.10.70.10">
    <property type="entry name" value="Complement Module, domain 1"/>
    <property type="match status" value="3"/>
</dbReference>
<keyword evidence="4" id="KW-1015">Disulfide bond</keyword>
<protein>
    <recommendedName>
        <fullName evidence="7">Sushi domain-containing protein</fullName>
    </recommendedName>
</protein>
<evidence type="ECO:0000256" key="1">
    <source>
        <dbReference type="ARBA" id="ARBA00004328"/>
    </source>
</evidence>
<evidence type="ECO:0000256" key="5">
    <source>
        <dbReference type="PROSITE-ProRule" id="PRU00302"/>
    </source>
</evidence>
<evidence type="ECO:0000256" key="4">
    <source>
        <dbReference type="ARBA" id="ARBA00023157"/>
    </source>
</evidence>
<evidence type="ECO:0000313" key="8">
    <source>
        <dbReference type="EMBL" id="CAI5776561.1"/>
    </source>
</evidence>
<dbReference type="Pfam" id="PF00084">
    <property type="entry name" value="Sushi"/>
    <property type="match status" value="2"/>
</dbReference>
<evidence type="ECO:0000256" key="3">
    <source>
        <dbReference type="ARBA" id="ARBA00022729"/>
    </source>
</evidence>
<keyword evidence="9" id="KW-1185">Reference proteome</keyword>
<dbReference type="InterPro" id="IPR000436">
    <property type="entry name" value="Sushi_SCR_CCP_dom"/>
</dbReference>
<feature type="domain" description="Sushi" evidence="7">
    <location>
        <begin position="21"/>
        <end position="77"/>
    </location>
</feature>
<evidence type="ECO:0000256" key="2">
    <source>
        <dbReference type="ARBA" id="ARBA00022659"/>
    </source>
</evidence>
<dbReference type="InterPro" id="IPR035976">
    <property type="entry name" value="Sushi/SCR/CCP_sf"/>
</dbReference>
<evidence type="ECO:0000313" key="9">
    <source>
        <dbReference type="Proteomes" id="UP001178461"/>
    </source>
</evidence>
<dbReference type="PANTHER" id="PTHR45785">
    <property type="entry name" value="COMPLEMENT FACTOR H-RELATED"/>
    <property type="match status" value="1"/>
</dbReference>
<dbReference type="EMBL" id="OX395131">
    <property type="protein sequence ID" value="CAI5776561.1"/>
    <property type="molecule type" value="Genomic_DNA"/>
</dbReference>
<dbReference type="AlphaFoldDB" id="A0AA35P5P9"/>
<dbReference type="PANTHER" id="PTHR45785:SF2">
    <property type="entry name" value="COMPLEMENT FACTOR H-RELATED"/>
    <property type="match status" value="1"/>
</dbReference>
<gene>
    <name evidence="8" type="ORF">PODLI_1B041947</name>
</gene>
<dbReference type="SUPFAM" id="SSF57535">
    <property type="entry name" value="Complement control module/SCR domain"/>
    <property type="match status" value="3"/>
</dbReference>
<evidence type="ECO:0000256" key="6">
    <source>
        <dbReference type="SAM" id="SignalP"/>
    </source>
</evidence>
<feature type="signal peptide" evidence="6">
    <location>
        <begin position="1"/>
        <end position="19"/>
    </location>
</feature>
<feature type="chain" id="PRO_5041389303" description="Sushi domain-containing protein" evidence="6">
    <location>
        <begin position="20"/>
        <end position="352"/>
    </location>
</feature>